<gene>
    <name evidence="8" type="ORF">A4A59_23165</name>
</gene>
<comment type="caution">
    <text evidence="8">The sequence shown here is derived from an EMBL/GenBank/DDBJ whole genome shotgun (WGS) entry which is preliminary data.</text>
</comment>
<dbReference type="InterPro" id="IPR025166">
    <property type="entry name" value="Integrase_DNA_bind_dom"/>
</dbReference>
<evidence type="ECO:0000313" key="8">
    <source>
        <dbReference type="EMBL" id="KZA99311.1"/>
    </source>
</evidence>
<dbReference type="RefSeq" id="WP_062943088.1">
    <property type="nucleotide sequence ID" value="NZ_CP171844.1"/>
</dbReference>
<dbReference type="InterPro" id="IPR002104">
    <property type="entry name" value="Integrase_catalytic"/>
</dbReference>
<dbReference type="GO" id="GO:0006310">
    <property type="term" value="P:DNA recombination"/>
    <property type="evidence" value="ECO:0007669"/>
    <property type="project" value="UniProtKB-KW"/>
</dbReference>
<dbReference type="CDD" id="cd00801">
    <property type="entry name" value="INT_P4_C"/>
    <property type="match status" value="1"/>
</dbReference>
<feature type="domain" description="Core-binding (CB)" evidence="7">
    <location>
        <begin position="94"/>
        <end position="174"/>
    </location>
</feature>
<reference evidence="8" key="1">
    <citation type="submission" date="2016-03" db="EMBL/GenBank/DDBJ databases">
        <title>Microsymbionts genomes from the relict species Vavilovia formosa.</title>
        <authorList>
            <person name="Chirak E."/>
            <person name="Kimeklis A."/>
            <person name="Kopat V."/>
            <person name="Andronov E."/>
        </authorList>
    </citation>
    <scope>NUCLEOTIDE SEQUENCE [LARGE SCALE GENOMIC DNA]</scope>
    <source>
        <strain evidence="8">Vaf12</strain>
    </source>
</reference>
<dbReference type="Pfam" id="PF22022">
    <property type="entry name" value="Phage_int_M"/>
    <property type="match status" value="1"/>
</dbReference>
<dbReference type="InterPro" id="IPR038488">
    <property type="entry name" value="Integrase_DNA-bd_sf"/>
</dbReference>
<dbReference type="GO" id="GO:0003677">
    <property type="term" value="F:DNA binding"/>
    <property type="evidence" value="ECO:0007669"/>
    <property type="project" value="UniProtKB-UniRule"/>
</dbReference>
<dbReference type="GO" id="GO:0015074">
    <property type="term" value="P:DNA integration"/>
    <property type="evidence" value="ECO:0007669"/>
    <property type="project" value="UniProtKB-KW"/>
</dbReference>
<protein>
    <submittedName>
        <fullName evidence="8">Integrase</fullName>
    </submittedName>
</protein>
<dbReference type="Pfam" id="PF00589">
    <property type="entry name" value="Phage_integrase"/>
    <property type="match status" value="1"/>
</dbReference>
<evidence type="ECO:0000256" key="3">
    <source>
        <dbReference type="ARBA" id="ARBA00023125"/>
    </source>
</evidence>
<dbReference type="Gene3D" id="1.10.443.10">
    <property type="entry name" value="Intergrase catalytic core"/>
    <property type="match status" value="1"/>
</dbReference>
<sequence length="403" mass="45511">MARTLQKLTDVSIKSSKLPPGRHSDGGGLYLNVTPNGTKSWVFMWARDGKRREMGMGAYPEVSLAKARSKASDCREVVAEGRDPIAEKAKEAEPTFSECVDKFLASMDVQWRNEKHRGQWRMTLTEYCRSIQSRKVSTIGTDDVLKVLKPIWTTKSETASRLRGRIERVLDYAKVKGWRSGENPALWRGHLKSILPPRQKLTRGHHAAMAFEAVPGFVAELRALDAMAARALDFLILTAARSGEVLGATWKEVDFQHRVWSVPKERMKAGREHRVPLTDAAIAILESLHDIRAGELIFRGQKEDKPLSGMAMAMLMRRMKFAAYTVHGFRSAFRDWAGDRTSFPREIAEAALAHAVGDETERAYRRSDALAKRRKLMEAWERYLGSSGSEDVEIVQFAGRKRQ</sequence>
<proteinExistence type="inferred from homology"/>
<dbReference type="PROSITE" id="PS51900">
    <property type="entry name" value="CB"/>
    <property type="match status" value="1"/>
</dbReference>
<dbReference type="InterPro" id="IPR053876">
    <property type="entry name" value="Phage_int_M"/>
</dbReference>
<dbReference type="PANTHER" id="PTHR30629:SF2">
    <property type="entry name" value="PROPHAGE INTEGRASE INTS-RELATED"/>
    <property type="match status" value="1"/>
</dbReference>
<organism evidence="8">
    <name type="scientific">Rhizobium leguminosarum</name>
    <dbReference type="NCBI Taxonomy" id="384"/>
    <lineage>
        <taxon>Bacteria</taxon>
        <taxon>Pseudomonadati</taxon>
        <taxon>Pseudomonadota</taxon>
        <taxon>Alphaproteobacteria</taxon>
        <taxon>Hyphomicrobiales</taxon>
        <taxon>Rhizobiaceae</taxon>
        <taxon>Rhizobium/Agrobacterium group</taxon>
        <taxon>Rhizobium</taxon>
    </lineage>
</organism>
<dbReference type="AlphaFoldDB" id="A0A154IFX6"/>
<dbReference type="Gene3D" id="1.10.150.130">
    <property type="match status" value="1"/>
</dbReference>
<evidence type="ECO:0000256" key="2">
    <source>
        <dbReference type="ARBA" id="ARBA00022908"/>
    </source>
</evidence>
<dbReference type="InterPro" id="IPR011010">
    <property type="entry name" value="DNA_brk_join_enz"/>
</dbReference>
<dbReference type="Pfam" id="PF13356">
    <property type="entry name" value="Arm-DNA-bind_3"/>
    <property type="match status" value="1"/>
</dbReference>
<name>A0A154IFX6_RHILE</name>
<comment type="similarity">
    <text evidence="1">Belongs to the 'phage' integrase family.</text>
</comment>
<accession>A0A154IFX6</accession>
<dbReference type="Gene3D" id="3.30.160.390">
    <property type="entry name" value="Integrase, DNA-binding domain"/>
    <property type="match status" value="1"/>
</dbReference>
<evidence type="ECO:0000256" key="4">
    <source>
        <dbReference type="ARBA" id="ARBA00023172"/>
    </source>
</evidence>
<dbReference type="InterPro" id="IPR013762">
    <property type="entry name" value="Integrase-like_cat_sf"/>
</dbReference>
<dbReference type="InterPro" id="IPR010998">
    <property type="entry name" value="Integrase_recombinase_N"/>
</dbReference>
<evidence type="ECO:0000256" key="1">
    <source>
        <dbReference type="ARBA" id="ARBA00008857"/>
    </source>
</evidence>
<keyword evidence="2" id="KW-0229">DNA integration</keyword>
<evidence type="ECO:0000256" key="5">
    <source>
        <dbReference type="PROSITE-ProRule" id="PRU01248"/>
    </source>
</evidence>
<keyword evidence="4" id="KW-0233">DNA recombination</keyword>
<evidence type="ECO:0000259" key="6">
    <source>
        <dbReference type="PROSITE" id="PS51898"/>
    </source>
</evidence>
<dbReference type="SUPFAM" id="SSF56349">
    <property type="entry name" value="DNA breaking-rejoining enzymes"/>
    <property type="match status" value="1"/>
</dbReference>
<dbReference type="PANTHER" id="PTHR30629">
    <property type="entry name" value="PROPHAGE INTEGRASE"/>
    <property type="match status" value="1"/>
</dbReference>
<feature type="domain" description="Tyr recombinase" evidence="6">
    <location>
        <begin position="204"/>
        <end position="377"/>
    </location>
</feature>
<dbReference type="PROSITE" id="PS51898">
    <property type="entry name" value="TYR_RECOMBINASE"/>
    <property type="match status" value="1"/>
</dbReference>
<dbReference type="InterPro" id="IPR044068">
    <property type="entry name" value="CB"/>
</dbReference>
<dbReference type="EMBL" id="LVYU01000103">
    <property type="protein sequence ID" value="KZA99311.1"/>
    <property type="molecule type" value="Genomic_DNA"/>
</dbReference>
<evidence type="ECO:0000259" key="7">
    <source>
        <dbReference type="PROSITE" id="PS51900"/>
    </source>
</evidence>
<dbReference type="InterPro" id="IPR050808">
    <property type="entry name" value="Phage_Integrase"/>
</dbReference>
<keyword evidence="3 5" id="KW-0238">DNA-binding</keyword>